<keyword evidence="2" id="KW-1133">Transmembrane helix</keyword>
<accession>A0A328ZDT2</accession>
<dbReference type="EMBL" id="QLTA01000014">
    <property type="protein sequence ID" value="RAR83563.1"/>
    <property type="molecule type" value="Genomic_DNA"/>
</dbReference>
<feature type="transmembrane region" description="Helical" evidence="2">
    <location>
        <begin position="31"/>
        <end position="50"/>
    </location>
</feature>
<gene>
    <name evidence="3" type="ORF">AX018_101472</name>
</gene>
<keyword evidence="2" id="KW-0472">Membrane</keyword>
<evidence type="ECO:0000313" key="4">
    <source>
        <dbReference type="Proteomes" id="UP000248856"/>
    </source>
</evidence>
<dbReference type="OrthoDB" id="8812512at2"/>
<dbReference type="RefSeq" id="WP_111877011.1">
    <property type="nucleotide sequence ID" value="NZ_CBCSGC010000001.1"/>
</dbReference>
<organism evidence="3 4">
    <name type="scientific">Paracidovorax anthurii</name>
    <dbReference type="NCBI Taxonomy" id="78229"/>
    <lineage>
        <taxon>Bacteria</taxon>
        <taxon>Pseudomonadati</taxon>
        <taxon>Pseudomonadota</taxon>
        <taxon>Betaproteobacteria</taxon>
        <taxon>Burkholderiales</taxon>
        <taxon>Comamonadaceae</taxon>
        <taxon>Paracidovorax</taxon>
    </lineage>
</organism>
<comment type="caution">
    <text evidence="3">The sequence shown here is derived from an EMBL/GenBank/DDBJ whole genome shotgun (WGS) entry which is preliminary data.</text>
</comment>
<name>A0A328ZDT2_9BURK</name>
<dbReference type="AlphaFoldDB" id="A0A328ZDT2"/>
<evidence type="ECO:0000313" key="3">
    <source>
        <dbReference type="EMBL" id="RAR83563.1"/>
    </source>
</evidence>
<feature type="compositionally biased region" description="Basic and acidic residues" evidence="1">
    <location>
        <begin position="97"/>
        <end position="112"/>
    </location>
</feature>
<protein>
    <submittedName>
        <fullName evidence="3">Uncharacterized protein</fullName>
    </submittedName>
</protein>
<feature type="region of interest" description="Disordered" evidence="1">
    <location>
        <begin position="86"/>
        <end position="112"/>
    </location>
</feature>
<reference evidence="3 4" key="1">
    <citation type="submission" date="2018-06" db="EMBL/GenBank/DDBJ databases">
        <title>Genomic Encyclopedia of Archaeal and Bacterial Type Strains, Phase II (KMG-II): from individual species to whole genera.</title>
        <authorList>
            <person name="Goeker M."/>
        </authorList>
    </citation>
    <scope>NUCLEOTIDE SEQUENCE [LARGE SCALE GENOMIC DNA]</scope>
    <source>
        <strain evidence="3 4">CFPB 3232</strain>
    </source>
</reference>
<evidence type="ECO:0000256" key="1">
    <source>
        <dbReference type="SAM" id="MobiDB-lite"/>
    </source>
</evidence>
<keyword evidence="4" id="KW-1185">Reference proteome</keyword>
<dbReference type="Proteomes" id="UP000248856">
    <property type="component" value="Unassembled WGS sequence"/>
</dbReference>
<keyword evidence="2" id="KW-0812">Transmembrane</keyword>
<proteinExistence type="predicted"/>
<sequence>MRKAIFFFFLLLGIGAGYLSASNDDWGLRVGMMTVGAMFGGAIGGGLSQIGKRQAKFRHQWRTEEEVEPIPGMGTSSRDLAANFWRDKGQPPFTRMPDAEPDKHMFDPDRIG</sequence>
<evidence type="ECO:0000256" key="2">
    <source>
        <dbReference type="SAM" id="Phobius"/>
    </source>
</evidence>